<dbReference type="EMBL" id="MPUH01000951">
    <property type="protein sequence ID" value="OMJ71847.1"/>
    <property type="molecule type" value="Genomic_DNA"/>
</dbReference>
<dbReference type="InterPro" id="IPR029274">
    <property type="entry name" value="DUF4615"/>
</dbReference>
<proteinExistence type="inferred from homology"/>
<dbReference type="PANTHER" id="PTHR13602:SF2">
    <property type="entry name" value="UPF0488 PROTEIN C8ORF33"/>
    <property type="match status" value="1"/>
</dbReference>
<dbReference type="PANTHER" id="PTHR13602">
    <property type="entry name" value="UPF0488 PROTEIN C8ORF33"/>
    <property type="match status" value="1"/>
</dbReference>
<reference evidence="2 3" key="1">
    <citation type="submission" date="2016-11" db="EMBL/GenBank/DDBJ databases">
        <title>The macronuclear genome of Stentor coeruleus: a giant cell with tiny introns.</title>
        <authorList>
            <person name="Slabodnick M."/>
            <person name="Ruby J.G."/>
            <person name="Reiff S.B."/>
            <person name="Swart E.C."/>
            <person name="Gosai S."/>
            <person name="Prabakaran S."/>
            <person name="Witkowska E."/>
            <person name="Larue G.E."/>
            <person name="Fisher S."/>
            <person name="Freeman R.M."/>
            <person name="Gunawardena J."/>
            <person name="Chu W."/>
            <person name="Stover N.A."/>
            <person name="Gregory B.D."/>
            <person name="Nowacki M."/>
            <person name="Derisi J."/>
            <person name="Roy S.W."/>
            <person name="Marshall W.F."/>
            <person name="Sood P."/>
        </authorList>
    </citation>
    <scope>NUCLEOTIDE SEQUENCE [LARGE SCALE GENOMIC DNA]</scope>
    <source>
        <strain evidence="2">WM001</strain>
    </source>
</reference>
<comment type="similarity">
    <text evidence="1">Belongs to the UPF0488 family.</text>
</comment>
<accession>A0A1R2B510</accession>
<evidence type="ECO:0000313" key="2">
    <source>
        <dbReference type="EMBL" id="OMJ71847.1"/>
    </source>
</evidence>
<dbReference type="OrthoDB" id="20277at2759"/>
<dbReference type="Pfam" id="PF15393">
    <property type="entry name" value="DUF4615"/>
    <property type="match status" value="1"/>
</dbReference>
<evidence type="ECO:0000313" key="3">
    <source>
        <dbReference type="Proteomes" id="UP000187209"/>
    </source>
</evidence>
<organism evidence="2 3">
    <name type="scientific">Stentor coeruleus</name>
    <dbReference type="NCBI Taxonomy" id="5963"/>
    <lineage>
        <taxon>Eukaryota</taxon>
        <taxon>Sar</taxon>
        <taxon>Alveolata</taxon>
        <taxon>Ciliophora</taxon>
        <taxon>Postciliodesmatophora</taxon>
        <taxon>Heterotrichea</taxon>
        <taxon>Heterotrichida</taxon>
        <taxon>Stentoridae</taxon>
        <taxon>Stentor</taxon>
    </lineage>
</organism>
<dbReference type="Proteomes" id="UP000187209">
    <property type="component" value="Unassembled WGS sequence"/>
</dbReference>
<comment type="caution">
    <text evidence="2">The sequence shown here is derived from an EMBL/GenBank/DDBJ whole genome shotgun (WGS) entry which is preliminary data.</text>
</comment>
<evidence type="ECO:0000256" key="1">
    <source>
        <dbReference type="ARBA" id="ARBA00005707"/>
    </source>
</evidence>
<protein>
    <submittedName>
        <fullName evidence="2">Uncharacterized protein</fullName>
    </submittedName>
</protein>
<dbReference type="AlphaFoldDB" id="A0A1R2B510"/>
<sequence>MESEITFEEELEWCVGQLVLGLLSGRPNSEQIKESKKVIDKLQGNKLSYVSKRHLMNVVFGDYRKRMKDTPLDKVREELAKQNLNALSSQYRINISK</sequence>
<keyword evidence="3" id="KW-1185">Reference proteome</keyword>
<name>A0A1R2B510_9CILI</name>
<gene>
    <name evidence="2" type="ORF">SteCoe_29835</name>
</gene>